<accession>A0ABV9E225</accession>
<keyword evidence="3" id="KW-1185">Reference proteome</keyword>
<evidence type="ECO:0000313" key="2">
    <source>
        <dbReference type="EMBL" id="MFC4563638.1"/>
    </source>
</evidence>
<evidence type="ECO:0000259" key="1">
    <source>
        <dbReference type="Pfam" id="PF01814"/>
    </source>
</evidence>
<evidence type="ECO:0000313" key="3">
    <source>
        <dbReference type="Proteomes" id="UP001595923"/>
    </source>
</evidence>
<dbReference type="Gene3D" id="1.20.120.520">
    <property type="entry name" value="nmb1532 protein domain like"/>
    <property type="match status" value="1"/>
</dbReference>
<dbReference type="Pfam" id="PF01814">
    <property type="entry name" value="Hemerythrin"/>
    <property type="match status" value="1"/>
</dbReference>
<feature type="domain" description="Hemerythrin-like" evidence="1">
    <location>
        <begin position="16"/>
        <end position="137"/>
    </location>
</feature>
<dbReference type="CDD" id="cd12108">
    <property type="entry name" value="Hr-like"/>
    <property type="match status" value="1"/>
</dbReference>
<protein>
    <submittedName>
        <fullName evidence="2">Hemerythrin domain-containing protein</fullName>
    </submittedName>
</protein>
<comment type="caution">
    <text evidence="2">The sequence shown here is derived from an EMBL/GenBank/DDBJ whole genome shotgun (WGS) entry which is preliminary data.</text>
</comment>
<name>A0ABV9E225_9ACTN</name>
<dbReference type="RefSeq" id="WP_378576103.1">
    <property type="nucleotide sequence ID" value="NZ_JBHSFQ010000017.1"/>
</dbReference>
<dbReference type="InterPro" id="IPR012312">
    <property type="entry name" value="Hemerythrin-like"/>
</dbReference>
<dbReference type="EMBL" id="JBHSFQ010000017">
    <property type="protein sequence ID" value="MFC4563638.1"/>
    <property type="molecule type" value="Genomic_DNA"/>
</dbReference>
<reference evidence="3" key="1">
    <citation type="journal article" date="2019" name="Int. J. Syst. Evol. Microbiol.">
        <title>The Global Catalogue of Microorganisms (GCM) 10K type strain sequencing project: providing services to taxonomists for standard genome sequencing and annotation.</title>
        <authorList>
            <consortium name="The Broad Institute Genomics Platform"/>
            <consortium name="The Broad Institute Genome Sequencing Center for Infectious Disease"/>
            <person name="Wu L."/>
            <person name="Ma J."/>
        </authorList>
    </citation>
    <scope>NUCLEOTIDE SEQUENCE [LARGE SCALE GENOMIC DNA]</scope>
    <source>
        <strain evidence="3">XZYJ18</strain>
    </source>
</reference>
<gene>
    <name evidence="2" type="ORF">ACFO4E_17365</name>
</gene>
<proteinExistence type="predicted"/>
<sequence length="212" mass="23253">MQTQDSKAVVETRLTHEVHRVATTLLAEAAVRPSTPLAALARLRDFLVVNLRHHHETEDHDLWPRLLAVAPAAARELDALSEEHERLDAALDRLAAVPVDGGAEDEIRAALHTAAMAVRETVHDHLRHEEPILLPALQDHLDPAEWDDFARRVVATTPPAAAHLMIGFLDEIGTPEDVEVVLAGLPEPVRPHLPALRHQAAEDLRALRGTGS</sequence>
<organism evidence="2 3">
    <name type="scientific">Nocardiopsis mangrovi</name>
    <dbReference type="NCBI Taxonomy" id="1179818"/>
    <lineage>
        <taxon>Bacteria</taxon>
        <taxon>Bacillati</taxon>
        <taxon>Actinomycetota</taxon>
        <taxon>Actinomycetes</taxon>
        <taxon>Streptosporangiales</taxon>
        <taxon>Nocardiopsidaceae</taxon>
        <taxon>Nocardiopsis</taxon>
    </lineage>
</organism>
<dbReference type="Proteomes" id="UP001595923">
    <property type="component" value="Unassembled WGS sequence"/>
</dbReference>